<evidence type="ECO:0000256" key="2">
    <source>
        <dbReference type="ARBA" id="ARBA00022692"/>
    </source>
</evidence>
<accession>A0ABD0J6S3</accession>
<protein>
    <recommendedName>
        <fullName evidence="10">Protein-cysteine N-palmitoyltransferase Rasp</fullName>
    </recommendedName>
</protein>
<keyword evidence="2 7" id="KW-0812">Transmembrane</keyword>
<evidence type="ECO:0008006" key="10">
    <source>
        <dbReference type="Google" id="ProtNLM"/>
    </source>
</evidence>
<dbReference type="PANTHER" id="PTHR13285:SF18">
    <property type="entry name" value="PROTEIN-CYSTEINE N-PALMITOYLTRANSFERASE RASP"/>
    <property type="match status" value="1"/>
</dbReference>
<dbReference type="EMBL" id="JACVVK020000606">
    <property type="protein sequence ID" value="KAK7463226.1"/>
    <property type="molecule type" value="Genomic_DNA"/>
</dbReference>
<feature type="transmembrane region" description="Helical" evidence="7">
    <location>
        <begin position="523"/>
        <end position="543"/>
    </location>
</feature>
<keyword evidence="9" id="KW-1185">Reference proteome</keyword>
<feature type="region of interest" description="Disordered" evidence="6">
    <location>
        <begin position="210"/>
        <end position="243"/>
    </location>
</feature>
<gene>
    <name evidence="8" type="ORF">BaRGS_00038211</name>
</gene>
<evidence type="ECO:0000256" key="6">
    <source>
        <dbReference type="SAM" id="MobiDB-lite"/>
    </source>
</evidence>
<evidence type="ECO:0000256" key="7">
    <source>
        <dbReference type="SAM" id="Phobius"/>
    </source>
</evidence>
<comment type="caution">
    <text evidence="8">The sequence shown here is derived from an EMBL/GenBank/DDBJ whole genome shotgun (WGS) entry which is preliminary data.</text>
</comment>
<comment type="similarity">
    <text evidence="5">Belongs to the membrane-bound acyltransferase family. HHAT subfamily.</text>
</comment>
<name>A0ABD0J6S3_9CAEN</name>
<evidence type="ECO:0000256" key="4">
    <source>
        <dbReference type="ARBA" id="ARBA00023136"/>
    </source>
</evidence>
<dbReference type="Pfam" id="PF03062">
    <property type="entry name" value="MBOAT"/>
    <property type="match status" value="1"/>
</dbReference>
<dbReference type="PANTHER" id="PTHR13285">
    <property type="entry name" value="ACYLTRANSFERASE"/>
    <property type="match status" value="1"/>
</dbReference>
<evidence type="ECO:0000256" key="3">
    <source>
        <dbReference type="ARBA" id="ARBA00022989"/>
    </source>
</evidence>
<evidence type="ECO:0000256" key="1">
    <source>
        <dbReference type="ARBA" id="ARBA00004141"/>
    </source>
</evidence>
<evidence type="ECO:0000313" key="9">
    <source>
        <dbReference type="Proteomes" id="UP001519460"/>
    </source>
</evidence>
<feature type="transmembrane region" description="Helical" evidence="7">
    <location>
        <begin position="15"/>
        <end position="33"/>
    </location>
</feature>
<dbReference type="Proteomes" id="UP001519460">
    <property type="component" value="Unassembled WGS sequence"/>
</dbReference>
<feature type="transmembrane region" description="Helical" evidence="7">
    <location>
        <begin position="268"/>
        <end position="286"/>
    </location>
</feature>
<organism evidence="8 9">
    <name type="scientific">Batillaria attramentaria</name>
    <dbReference type="NCBI Taxonomy" id="370345"/>
    <lineage>
        <taxon>Eukaryota</taxon>
        <taxon>Metazoa</taxon>
        <taxon>Spiralia</taxon>
        <taxon>Lophotrochozoa</taxon>
        <taxon>Mollusca</taxon>
        <taxon>Gastropoda</taxon>
        <taxon>Caenogastropoda</taxon>
        <taxon>Sorbeoconcha</taxon>
        <taxon>Cerithioidea</taxon>
        <taxon>Batillariidae</taxon>
        <taxon>Batillaria</taxon>
    </lineage>
</organism>
<dbReference type="InterPro" id="IPR004299">
    <property type="entry name" value="MBOAT_fam"/>
</dbReference>
<feature type="transmembrane region" description="Helical" evidence="7">
    <location>
        <begin position="101"/>
        <end position="124"/>
    </location>
</feature>
<dbReference type="InterPro" id="IPR051085">
    <property type="entry name" value="MB_O-acyltransferase"/>
</dbReference>
<dbReference type="GO" id="GO:0016020">
    <property type="term" value="C:membrane"/>
    <property type="evidence" value="ECO:0007669"/>
    <property type="project" value="UniProtKB-SubCell"/>
</dbReference>
<proteinExistence type="inferred from homology"/>
<comment type="subcellular location">
    <subcellularLocation>
        <location evidence="1">Membrane</location>
        <topology evidence="1">Multi-pass membrane protein</topology>
    </subcellularLocation>
</comment>
<feature type="transmembrane region" description="Helical" evidence="7">
    <location>
        <begin position="130"/>
        <end position="157"/>
    </location>
</feature>
<feature type="transmembrane region" description="Helical" evidence="7">
    <location>
        <begin position="178"/>
        <end position="199"/>
    </location>
</feature>
<sequence length="561" mass="66085">MNRRLPPPLPAWEQAMYWTCELFTLGYMMYSLYCASEDGWRKNEPLRIEEGWSFLNRPRDNADFEWEFWSDCFWKIFPWICGHVLISQALQLFSCDRNKRCLLLTLYGMWAISYFLGVRTVLFLCVQPVVLYVASMLGSSALVWIVSVAFLTLLNYADERTGQWLYRGDQSNTGNFHHWFYLYVFLWANMCQRATSFALECVWSKRKLNKHSSPSTEESNVEDKQTDGCENTGERSDRNQQLEQHTKVYSKQCDPWPTLDEFPGWVDMMFYMFYLPLFFTGPLIVYSNFHEQTRVPNRLTRQRLKDIILRLLRIMFWAILNNVLLHYFYAHAINSSTSVLKHQNRWTLAAVGYTLGQFFMTKYVVMFGLPAQVARLDGFEPPNVPACISYIYCYTDMWKSFDRGLYDFMKRYIFIPWGGSRAGFARQIQGSILCFVFVFYWHGAEYYLFLWCLFNFLEAILEQMGGLLEETAIVKRLIYSRLTPAGIRRIRAVMSVPVFLMSVFAIFYFFGGTDSGEIFLNKLLFNIPWDSFIVFMLLVYCAIQNAMEVERLGLAKLRNSK</sequence>
<dbReference type="AlphaFoldDB" id="A0ABD0J6S3"/>
<evidence type="ECO:0000313" key="8">
    <source>
        <dbReference type="EMBL" id="KAK7463226.1"/>
    </source>
</evidence>
<feature type="transmembrane region" description="Helical" evidence="7">
    <location>
        <begin position="350"/>
        <end position="369"/>
    </location>
</feature>
<feature type="compositionally biased region" description="Basic and acidic residues" evidence="6">
    <location>
        <begin position="221"/>
        <end position="243"/>
    </location>
</feature>
<keyword evidence="3 7" id="KW-1133">Transmembrane helix</keyword>
<feature type="transmembrane region" description="Helical" evidence="7">
    <location>
        <begin position="489"/>
        <end position="511"/>
    </location>
</feature>
<feature type="transmembrane region" description="Helical" evidence="7">
    <location>
        <begin position="307"/>
        <end position="330"/>
    </location>
</feature>
<evidence type="ECO:0000256" key="5">
    <source>
        <dbReference type="ARBA" id="ARBA00038268"/>
    </source>
</evidence>
<reference evidence="8 9" key="1">
    <citation type="journal article" date="2023" name="Sci. Data">
        <title>Genome assembly of the Korean intertidal mud-creeper Batillaria attramentaria.</title>
        <authorList>
            <person name="Patra A.K."/>
            <person name="Ho P.T."/>
            <person name="Jun S."/>
            <person name="Lee S.J."/>
            <person name="Kim Y."/>
            <person name="Won Y.J."/>
        </authorList>
    </citation>
    <scope>NUCLEOTIDE SEQUENCE [LARGE SCALE GENOMIC DNA]</scope>
    <source>
        <strain evidence="8">Wonlab-2016</strain>
    </source>
</reference>
<keyword evidence="4 7" id="KW-0472">Membrane</keyword>